<keyword evidence="1" id="KW-0472">Membrane</keyword>
<name>Q0UEK6_PHANO</name>
<keyword evidence="1" id="KW-1133">Transmembrane helix</keyword>
<gene>
    <name evidence="2" type="ORF">SNOG_09808</name>
</gene>
<evidence type="ECO:0000313" key="2">
    <source>
        <dbReference type="EMBL" id="EAT83073.2"/>
    </source>
</evidence>
<feature type="transmembrane region" description="Helical" evidence="1">
    <location>
        <begin position="74"/>
        <end position="106"/>
    </location>
</feature>
<protein>
    <submittedName>
        <fullName evidence="2">Uncharacterized protein</fullName>
    </submittedName>
</protein>
<dbReference type="InParanoid" id="Q0UEK6"/>
<dbReference type="RefSeq" id="XP_001800095.1">
    <property type="nucleotide sequence ID" value="XM_001800043.1"/>
</dbReference>
<organism evidence="2 3">
    <name type="scientific">Phaeosphaeria nodorum (strain SN15 / ATCC MYA-4574 / FGSC 10173)</name>
    <name type="common">Glume blotch fungus</name>
    <name type="synonym">Parastagonospora nodorum</name>
    <dbReference type="NCBI Taxonomy" id="321614"/>
    <lineage>
        <taxon>Eukaryota</taxon>
        <taxon>Fungi</taxon>
        <taxon>Dikarya</taxon>
        <taxon>Ascomycota</taxon>
        <taxon>Pezizomycotina</taxon>
        <taxon>Dothideomycetes</taxon>
        <taxon>Pleosporomycetidae</taxon>
        <taxon>Pleosporales</taxon>
        <taxon>Pleosporineae</taxon>
        <taxon>Phaeosphaeriaceae</taxon>
        <taxon>Parastagonospora</taxon>
    </lineage>
</organism>
<accession>Q0UEK6</accession>
<reference evidence="3" key="1">
    <citation type="journal article" date="2007" name="Plant Cell">
        <title>Dothideomycete-plant interactions illuminated by genome sequencing and EST analysis of the wheat pathogen Stagonospora nodorum.</title>
        <authorList>
            <person name="Hane J.K."/>
            <person name="Lowe R.G."/>
            <person name="Solomon P.S."/>
            <person name="Tan K.C."/>
            <person name="Schoch C.L."/>
            <person name="Spatafora J.W."/>
            <person name="Crous P.W."/>
            <person name="Kodira C."/>
            <person name="Birren B.W."/>
            <person name="Galagan J.E."/>
            <person name="Torriani S.F."/>
            <person name="McDonald B.A."/>
            <person name="Oliver R.P."/>
        </authorList>
    </citation>
    <scope>NUCLEOTIDE SEQUENCE [LARGE SCALE GENOMIC DNA]</scope>
    <source>
        <strain evidence="3">SN15 / ATCC MYA-4574 / FGSC 10173</strain>
    </source>
</reference>
<dbReference type="GeneID" id="5977000"/>
<dbReference type="KEGG" id="pno:SNOG_09808"/>
<dbReference type="Proteomes" id="UP000001055">
    <property type="component" value="Unassembled WGS sequence"/>
</dbReference>
<evidence type="ECO:0000313" key="3">
    <source>
        <dbReference type="Proteomes" id="UP000001055"/>
    </source>
</evidence>
<proteinExistence type="predicted"/>
<sequence>MYRSSFYASTIKLPRSPHPHALPRQLDFLEDFDSDGGLYRQGSRQESRDFTDTEDDDENIADVKREYELLIRRGWTYSVAMVVTTIFLAKVCPLSGLAAVTLLFLVTYPQSDVYYAIGDLLPWSKVPEDVKTALHRRPSFISARAGIHPDMDPHRRFEESLTHAARLVMRQLSESIKSIVSYTLRYILLQAGLQLHVTIAQHLGALFRAGEDVTGFFPRYVANMMSMQNLFRPDGFADFTSNRVSTIKWWYGWISSLTRDLIWYLPKYLVTGFGRLLVKSVAILEGIVASEHLAEDVKEKIQQFLG</sequence>
<keyword evidence="1" id="KW-0812">Transmembrane</keyword>
<dbReference type="AlphaFoldDB" id="Q0UEK6"/>
<dbReference type="EMBL" id="CH445339">
    <property type="protein sequence ID" value="EAT83073.2"/>
    <property type="molecule type" value="Genomic_DNA"/>
</dbReference>
<dbReference type="VEuPathDB" id="FungiDB:JI435_098080"/>
<evidence type="ECO:0000256" key="1">
    <source>
        <dbReference type="SAM" id="Phobius"/>
    </source>
</evidence>